<evidence type="ECO:0000256" key="2">
    <source>
        <dbReference type="ARBA" id="ARBA00022679"/>
    </source>
</evidence>
<sequence length="404" mass="46523">MIEIDLKEYNYELPDERIARFPVEPRDSSKLLLYKGLQILEDVFYNVKNHLPENTFLVFNNTKVIPARLFFQKANGVVIEVFLLNPVEPSNVVSQVMETTETCTWACMIGNKKRFKEKIVGTYNIEVGEHRRIRPENVELTAELVDSEKNYVKFSWNNSDLTFAEIVRYFGQIPLPPYLKRETEQKDYDTYQTVYSKNDGAVAAPTAGLHFTEQVFADLAQKGIKHDFVTLHVGAGTFQPIKVQNVVEHKMHCEQIVFDKSFIINLLENVSFVIPVGTTSMRSLESLYWFGVKLLSGKQEFFIEKLSPYNQTESFTAEKSLKAVIDYMTENNLSQLVGETEIFIFPSYEFKICKGIITNFHQPDSTLILLVAALVGENWKKIYEYALENNFRFLSYGDSSLLIP</sequence>
<dbReference type="InterPro" id="IPR042119">
    <property type="entry name" value="QueA_dom2"/>
</dbReference>
<keyword evidence="1" id="KW-0963">Cytoplasm</keyword>
<keyword evidence="6" id="KW-1185">Reference proteome</keyword>
<keyword evidence="2" id="KW-0808">Transferase</keyword>
<dbReference type="InterPro" id="IPR036100">
    <property type="entry name" value="QueA_sf"/>
</dbReference>
<dbReference type="Gene3D" id="3.40.1780.10">
    <property type="entry name" value="QueA-like"/>
    <property type="match status" value="1"/>
</dbReference>
<dbReference type="Pfam" id="PF02547">
    <property type="entry name" value="Queuosine_synth"/>
    <property type="match status" value="1"/>
</dbReference>
<gene>
    <name evidence="5" type="primary">queA</name>
    <name evidence="5" type="ORF">GCM10011514_18040</name>
</gene>
<dbReference type="PANTHER" id="PTHR30307:SF0">
    <property type="entry name" value="S-ADENOSYLMETHIONINE:TRNA RIBOSYLTRANSFERASE-ISOMERASE"/>
    <property type="match status" value="1"/>
</dbReference>
<evidence type="ECO:0000256" key="1">
    <source>
        <dbReference type="ARBA" id="ARBA00022490"/>
    </source>
</evidence>
<dbReference type="PANTHER" id="PTHR30307">
    <property type="entry name" value="S-ADENOSYLMETHIONINE:TRNA RIBOSYLTRANSFERASE-ISOMERASE"/>
    <property type="match status" value="1"/>
</dbReference>
<protein>
    <submittedName>
        <fullName evidence="5">S-adenosylmethionine:tRNA ribosyltransferase-isomerase</fullName>
    </submittedName>
</protein>
<dbReference type="GO" id="GO:0008616">
    <property type="term" value="P:tRNA queuosine(34) biosynthetic process"/>
    <property type="evidence" value="ECO:0007669"/>
    <property type="project" value="UniProtKB-KW"/>
</dbReference>
<dbReference type="Proteomes" id="UP000609064">
    <property type="component" value="Unassembled WGS sequence"/>
</dbReference>
<dbReference type="SUPFAM" id="SSF111337">
    <property type="entry name" value="QueA-like"/>
    <property type="match status" value="1"/>
</dbReference>
<dbReference type="AlphaFoldDB" id="A0A916YPD9"/>
<name>A0A916YPD9_9BACT</name>
<evidence type="ECO:0000313" key="6">
    <source>
        <dbReference type="Proteomes" id="UP000609064"/>
    </source>
</evidence>
<dbReference type="InterPro" id="IPR042118">
    <property type="entry name" value="QueA_dom1"/>
</dbReference>
<evidence type="ECO:0000256" key="3">
    <source>
        <dbReference type="ARBA" id="ARBA00022691"/>
    </source>
</evidence>
<keyword evidence="3" id="KW-0949">S-adenosyl-L-methionine</keyword>
<dbReference type="EMBL" id="BMKK01000003">
    <property type="protein sequence ID" value="GGD54253.1"/>
    <property type="molecule type" value="Genomic_DNA"/>
</dbReference>
<organism evidence="5 6">
    <name type="scientific">Emticicia aquatilis</name>
    <dbReference type="NCBI Taxonomy" id="1537369"/>
    <lineage>
        <taxon>Bacteria</taxon>
        <taxon>Pseudomonadati</taxon>
        <taxon>Bacteroidota</taxon>
        <taxon>Cytophagia</taxon>
        <taxon>Cytophagales</taxon>
        <taxon>Leadbetterellaceae</taxon>
        <taxon>Emticicia</taxon>
    </lineage>
</organism>
<evidence type="ECO:0000256" key="4">
    <source>
        <dbReference type="ARBA" id="ARBA00022785"/>
    </source>
</evidence>
<dbReference type="GO" id="GO:0051075">
    <property type="term" value="F:S-adenosylmethionine:tRNA ribosyltransferase-isomerase activity"/>
    <property type="evidence" value="ECO:0007669"/>
    <property type="project" value="TreeGrafter"/>
</dbReference>
<keyword evidence="4" id="KW-0671">Queuosine biosynthesis</keyword>
<dbReference type="Gene3D" id="2.40.10.240">
    <property type="entry name" value="QueA-like"/>
    <property type="match status" value="1"/>
</dbReference>
<dbReference type="RefSeq" id="WP_188765735.1">
    <property type="nucleotide sequence ID" value="NZ_BMKK01000003.1"/>
</dbReference>
<evidence type="ECO:0000313" key="5">
    <source>
        <dbReference type="EMBL" id="GGD54253.1"/>
    </source>
</evidence>
<comment type="caution">
    <text evidence="5">The sequence shown here is derived from an EMBL/GenBank/DDBJ whole genome shotgun (WGS) entry which is preliminary data.</text>
</comment>
<accession>A0A916YPD9</accession>
<dbReference type="InterPro" id="IPR003699">
    <property type="entry name" value="QueA"/>
</dbReference>
<reference evidence="5" key="1">
    <citation type="journal article" date="2014" name="Int. J. Syst. Evol. Microbiol.">
        <title>Complete genome sequence of Corynebacterium casei LMG S-19264T (=DSM 44701T), isolated from a smear-ripened cheese.</title>
        <authorList>
            <consortium name="US DOE Joint Genome Institute (JGI-PGF)"/>
            <person name="Walter F."/>
            <person name="Albersmeier A."/>
            <person name="Kalinowski J."/>
            <person name="Ruckert C."/>
        </authorList>
    </citation>
    <scope>NUCLEOTIDE SEQUENCE</scope>
    <source>
        <strain evidence="5">CGMCC 1.15958</strain>
    </source>
</reference>
<proteinExistence type="predicted"/>
<reference evidence="5" key="2">
    <citation type="submission" date="2020-09" db="EMBL/GenBank/DDBJ databases">
        <authorList>
            <person name="Sun Q."/>
            <person name="Zhou Y."/>
        </authorList>
    </citation>
    <scope>NUCLEOTIDE SEQUENCE</scope>
    <source>
        <strain evidence="5">CGMCC 1.15958</strain>
    </source>
</reference>